<dbReference type="Gene3D" id="3.30.70.1290">
    <property type="entry name" value="Transposase IS200-like"/>
    <property type="match status" value="1"/>
</dbReference>
<dbReference type="GO" id="GO:0004803">
    <property type="term" value="F:transposase activity"/>
    <property type="evidence" value="ECO:0007669"/>
    <property type="project" value="InterPro"/>
</dbReference>
<reference evidence="3" key="1">
    <citation type="submission" date="2016-06" db="EMBL/GenBank/DDBJ databases">
        <title>Draft genome sequence of Desulfoplanes formicivorans strain Pf12B.</title>
        <authorList>
            <person name="Watanabe M."/>
            <person name="Kojima H."/>
            <person name="Fukui M."/>
        </authorList>
    </citation>
    <scope>NUCLEOTIDE SEQUENCE [LARGE SCALE GENOMIC DNA]</scope>
    <source>
        <strain evidence="3">Pf12B</strain>
    </source>
</reference>
<dbReference type="AlphaFoldDB" id="A0A194AFH4"/>
<name>A0A194AFH4_9BACT</name>
<dbReference type="PANTHER" id="PTHR34322">
    <property type="entry name" value="TRANSPOSASE, Y1_TNP DOMAIN-CONTAINING"/>
    <property type="match status" value="1"/>
</dbReference>
<dbReference type="GO" id="GO:0003677">
    <property type="term" value="F:DNA binding"/>
    <property type="evidence" value="ECO:0007669"/>
    <property type="project" value="InterPro"/>
</dbReference>
<evidence type="ECO:0000313" key="2">
    <source>
        <dbReference type="EMBL" id="GAU08822.1"/>
    </source>
</evidence>
<organism evidence="2 3">
    <name type="scientific">Desulfoplanes formicivorans</name>
    <dbReference type="NCBI Taxonomy" id="1592317"/>
    <lineage>
        <taxon>Bacteria</taxon>
        <taxon>Pseudomonadati</taxon>
        <taxon>Thermodesulfobacteriota</taxon>
        <taxon>Desulfovibrionia</taxon>
        <taxon>Desulfovibrionales</taxon>
        <taxon>Desulfoplanaceae</taxon>
        <taxon>Desulfoplanes</taxon>
    </lineage>
</organism>
<dbReference type="InterPro" id="IPR036515">
    <property type="entry name" value="Transposase_17_sf"/>
</dbReference>
<sequence length="305" mass="36037">MPRIARFVRSHVPTVYHVISRTALDGFPLKDSEKDYLLHLIRHFSRFYFVDVLGFCIMSNHFHLVVRMHPSDYLSDDAMKRRLESWFPKGREITPKTIAQFRERWSSLSKLVKDIKQGFTHFYNKHHNRKGYFWGDRFKSLIVQNGHSLINLLAYVDLNPIRANIAKRPEQYRWCTLGYHVQTNNQDNLLSMDFGMKEWGEYDQTAVLRAYRQFVYETGAVDTGKGKPMDPRIVAQERKKNFELKRYELFGYRSRYFSDAGILGSKEFVQDVFDQVRHLLKSKDTRVFTPLAGTSGVYSMKRLRA</sequence>
<feature type="domain" description="Transposase IS200-like" evidence="1">
    <location>
        <begin position="12"/>
        <end position="159"/>
    </location>
</feature>
<dbReference type="PANTHER" id="PTHR34322:SF2">
    <property type="entry name" value="TRANSPOSASE IS200-LIKE DOMAIN-CONTAINING PROTEIN"/>
    <property type="match status" value="1"/>
</dbReference>
<dbReference type="RefSeq" id="WP_069858620.1">
    <property type="nucleotide sequence ID" value="NZ_BDFE01000015.1"/>
</dbReference>
<comment type="caution">
    <text evidence="2">The sequence shown here is derived from an EMBL/GenBank/DDBJ whole genome shotgun (WGS) entry which is preliminary data.</text>
</comment>
<dbReference type="InterPro" id="IPR002686">
    <property type="entry name" value="Transposase_17"/>
</dbReference>
<dbReference type="STRING" id="1592317.DPF_1539"/>
<dbReference type="OrthoDB" id="5469728at2"/>
<gene>
    <name evidence="2" type="ORF">DPF_1539</name>
</gene>
<keyword evidence="3" id="KW-1185">Reference proteome</keyword>
<protein>
    <recommendedName>
        <fullName evidence="1">Transposase IS200-like domain-containing protein</fullName>
    </recommendedName>
</protein>
<dbReference type="Proteomes" id="UP000095200">
    <property type="component" value="Unassembled WGS sequence"/>
</dbReference>
<evidence type="ECO:0000259" key="1">
    <source>
        <dbReference type="SMART" id="SM01321"/>
    </source>
</evidence>
<dbReference type="EMBL" id="BDFE01000015">
    <property type="protein sequence ID" value="GAU08822.1"/>
    <property type="molecule type" value="Genomic_DNA"/>
</dbReference>
<dbReference type="SMART" id="SM01321">
    <property type="entry name" value="Y1_Tnp"/>
    <property type="match status" value="1"/>
</dbReference>
<dbReference type="SUPFAM" id="SSF143422">
    <property type="entry name" value="Transposase IS200-like"/>
    <property type="match status" value="1"/>
</dbReference>
<proteinExistence type="predicted"/>
<dbReference type="GO" id="GO:0006313">
    <property type="term" value="P:DNA transposition"/>
    <property type="evidence" value="ECO:0007669"/>
    <property type="project" value="InterPro"/>
</dbReference>
<accession>A0A194AFH4</accession>
<evidence type="ECO:0000313" key="3">
    <source>
        <dbReference type="Proteomes" id="UP000095200"/>
    </source>
</evidence>